<evidence type="ECO:0000313" key="1">
    <source>
        <dbReference type="EMBL" id="EHI60676.1"/>
    </source>
</evidence>
<dbReference type="InterPro" id="IPR029058">
    <property type="entry name" value="AB_hydrolase_fold"/>
</dbReference>
<dbReference type="RefSeq" id="WP_006779225.1">
    <property type="nucleotide sequence ID" value="NZ_CP040506.1"/>
</dbReference>
<dbReference type="InterPro" id="IPR050583">
    <property type="entry name" value="Mycobacterial_A85_antigen"/>
</dbReference>
<keyword evidence="2" id="KW-1185">Reference proteome</keyword>
<dbReference type="PANTHER" id="PTHR48098:SF1">
    <property type="entry name" value="DIACYLGLYCEROL ACYLTRANSFERASE_MYCOLYLTRANSFERASE AG85A"/>
    <property type="match status" value="1"/>
</dbReference>
<reference evidence="1 2" key="1">
    <citation type="submission" date="2011-08" db="EMBL/GenBank/DDBJ databases">
        <title>The Genome Sequence of Clostridium hathewayi WAL-18680.</title>
        <authorList>
            <consortium name="The Broad Institute Genome Sequencing Platform"/>
            <person name="Earl A."/>
            <person name="Ward D."/>
            <person name="Feldgarden M."/>
            <person name="Gevers D."/>
            <person name="Finegold S.M."/>
            <person name="Summanen P.H."/>
            <person name="Molitoris D.R."/>
            <person name="Song M."/>
            <person name="Daigneault M."/>
            <person name="Allen-Vercoe E."/>
            <person name="Young S.K."/>
            <person name="Zeng Q."/>
            <person name="Gargeya S."/>
            <person name="Fitzgerald M."/>
            <person name="Haas B."/>
            <person name="Abouelleil A."/>
            <person name="Alvarado L."/>
            <person name="Arachchi H.M."/>
            <person name="Berlin A."/>
            <person name="Brown A."/>
            <person name="Chapman S.B."/>
            <person name="Chen Z."/>
            <person name="Dunbar C."/>
            <person name="Freedman E."/>
            <person name="Gearin G."/>
            <person name="Gellesch M."/>
            <person name="Goldberg J."/>
            <person name="Griggs A."/>
            <person name="Gujja S."/>
            <person name="Heiman D."/>
            <person name="Howarth C."/>
            <person name="Larson L."/>
            <person name="Lui A."/>
            <person name="MacDonald P.J.P."/>
            <person name="Montmayeur A."/>
            <person name="Murphy C."/>
            <person name="Neiman D."/>
            <person name="Pearson M."/>
            <person name="Priest M."/>
            <person name="Roberts A."/>
            <person name="Saif S."/>
            <person name="Shea T."/>
            <person name="Shenoy N."/>
            <person name="Sisk P."/>
            <person name="Stolte C."/>
            <person name="Sykes S."/>
            <person name="Wortman J."/>
            <person name="Nusbaum C."/>
            <person name="Birren B."/>
        </authorList>
    </citation>
    <scope>NUCLEOTIDE SEQUENCE [LARGE SCALE GENOMIC DNA]</scope>
    <source>
        <strain evidence="1 2">WAL-18680</strain>
    </source>
</reference>
<gene>
    <name evidence="1" type="ORF">HMPREF9473_01240</name>
</gene>
<dbReference type="PANTHER" id="PTHR48098">
    <property type="entry name" value="ENTEROCHELIN ESTERASE-RELATED"/>
    <property type="match status" value="1"/>
</dbReference>
<protein>
    <recommendedName>
        <fullName evidence="3">Esterase</fullName>
    </recommendedName>
</protein>
<dbReference type="GO" id="GO:0016747">
    <property type="term" value="F:acyltransferase activity, transferring groups other than amino-acyl groups"/>
    <property type="evidence" value="ECO:0007669"/>
    <property type="project" value="TreeGrafter"/>
</dbReference>
<dbReference type="Proteomes" id="UP000005384">
    <property type="component" value="Unassembled WGS sequence"/>
</dbReference>
<evidence type="ECO:0008006" key="3">
    <source>
        <dbReference type="Google" id="ProtNLM"/>
    </source>
</evidence>
<dbReference type="EMBL" id="ADLN01000012">
    <property type="protein sequence ID" value="EHI60676.1"/>
    <property type="molecule type" value="Genomic_DNA"/>
</dbReference>
<dbReference type="HOGENOM" id="CLU_037618_3_0_9"/>
<dbReference type="Pfam" id="PF00756">
    <property type="entry name" value="Esterase"/>
    <property type="match status" value="1"/>
</dbReference>
<dbReference type="OrthoDB" id="9803578at2"/>
<name>G5ICQ5_9FIRM</name>
<evidence type="ECO:0000313" key="2">
    <source>
        <dbReference type="Proteomes" id="UP000005384"/>
    </source>
</evidence>
<sequence>MAIFQCTIYSEKLMQNTQVNVILPLPNVSNMEDGDNLTLPAGAQKYQTLWLLHCGTGDQNEFLRFSRIEEYAQKKLLAVVMPNVGNSYYCNLPHGGEYYDYYTEELPRIMRAVFPLSEKREDNFIGGASMGGFGAFAAALRNPGNYAAAFSLSGGLIFRDSDFGRNVEKWQLNVNQTIFGEHEEYYNAHIHDLETMANDFAATGRTQPMLYAVNGKQDGITAESTPRAITALKNAGLTITYVEEDGGHGWDLWDPQLRKILDWLPLANGFV</sequence>
<dbReference type="PATRIC" id="fig|742737.3.peg.1248"/>
<accession>G5ICQ5</accession>
<dbReference type="AlphaFoldDB" id="G5ICQ5"/>
<dbReference type="InterPro" id="IPR000801">
    <property type="entry name" value="Esterase-like"/>
</dbReference>
<comment type="caution">
    <text evidence="1">The sequence shown here is derived from an EMBL/GenBank/DDBJ whole genome shotgun (WGS) entry which is preliminary data.</text>
</comment>
<dbReference type="Gene3D" id="3.40.50.1820">
    <property type="entry name" value="alpha/beta hydrolase"/>
    <property type="match status" value="1"/>
</dbReference>
<organism evidence="1 2">
    <name type="scientific">Hungatella hathewayi WAL-18680</name>
    <dbReference type="NCBI Taxonomy" id="742737"/>
    <lineage>
        <taxon>Bacteria</taxon>
        <taxon>Bacillati</taxon>
        <taxon>Bacillota</taxon>
        <taxon>Clostridia</taxon>
        <taxon>Lachnospirales</taxon>
        <taxon>Lachnospiraceae</taxon>
        <taxon>Hungatella</taxon>
    </lineage>
</organism>
<dbReference type="SUPFAM" id="SSF53474">
    <property type="entry name" value="alpha/beta-Hydrolases"/>
    <property type="match status" value="1"/>
</dbReference>
<proteinExistence type="predicted"/>